<dbReference type="Gene3D" id="3.40.50.10540">
    <property type="entry name" value="Crotonobetainyl-coa:carnitine coa-transferase, domain 1"/>
    <property type="match status" value="1"/>
</dbReference>
<comment type="similarity">
    <text evidence="1">Belongs to the CoA-transferase III family.</text>
</comment>
<dbReference type="AlphaFoldDB" id="A0A2C5YG29"/>
<dbReference type="Proteomes" id="UP000226192">
    <property type="component" value="Unassembled WGS sequence"/>
</dbReference>
<organism evidence="2 3">
    <name type="scientific">Ophiocordyceps australis</name>
    <dbReference type="NCBI Taxonomy" id="1399860"/>
    <lineage>
        <taxon>Eukaryota</taxon>
        <taxon>Fungi</taxon>
        <taxon>Dikarya</taxon>
        <taxon>Ascomycota</taxon>
        <taxon>Pezizomycotina</taxon>
        <taxon>Sordariomycetes</taxon>
        <taxon>Hypocreomycetidae</taxon>
        <taxon>Hypocreales</taxon>
        <taxon>Ophiocordycipitaceae</taxon>
        <taxon>Ophiocordyceps</taxon>
    </lineage>
</organism>
<accession>A0A2C5YG29</accession>
<evidence type="ECO:0000313" key="3">
    <source>
        <dbReference type="Proteomes" id="UP000226192"/>
    </source>
</evidence>
<name>A0A2C5YG29_9HYPO</name>
<comment type="caution">
    <text evidence="2">The sequence shown here is derived from an EMBL/GenBank/DDBJ whole genome shotgun (WGS) entry which is preliminary data.</text>
</comment>
<keyword evidence="3" id="KW-1185">Reference proteome</keyword>
<gene>
    <name evidence="2" type="ORF">CDD81_1190</name>
</gene>
<protein>
    <submittedName>
        <fullName evidence="2">Uncharacterized protein</fullName>
    </submittedName>
</protein>
<dbReference type="GO" id="GO:0003824">
    <property type="term" value="F:catalytic activity"/>
    <property type="evidence" value="ECO:0007669"/>
    <property type="project" value="InterPro"/>
</dbReference>
<evidence type="ECO:0000256" key="1">
    <source>
        <dbReference type="ARBA" id="ARBA00008383"/>
    </source>
</evidence>
<proteinExistence type="inferred from homology"/>
<dbReference type="PANTHER" id="PTHR48229">
    <property type="entry name" value="CAIB/BAIF FAMILY ENZYME (AFU_ORTHOLOGUE AFUA_1G05360)-RELATED"/>
    <property type="match status" value="1"/>
</dbReference>
<dbReference type="Pfam" id="PF02515">
    <property type="entry name" value="CoA_transf_3"/>
    <property type="match status" value="1"/>
</dbReference>
<dbReference type="SUPFAM" id="SSF89796">
    <property type="entry name" value="CoA-transferase family III (CaiB/BaiF)"/>
    <property type="match status" value="2"/>
</dbReference>
<sequence>MESSSPAYSVPAEAKHLLLNGILANPLMPRWPPELGSVASLVTFEGNQLPSIPVNWRWAESMAALKALEASMVNVLLARKYGIEPVEIEIDTDHASLCVFSTALATITSRHQHAKYPFDVSRPPEPLQRILATGIYPTRDQRFYHIHGSLNADVTLQTLGLSLQGQEGDCFEQVVQRIQAQVSRHDAAALDHLMNEEKRQAGTVALTSDEYFASPHGQQSAKCGLYELHRHAASVQPPSWWPDNASLPSSPRRPLAGLKVVDLTRVIAGPTITKSLAELGASIMRVTSPLVPDFESVFPDLAWGKWNCHLHLANHAHCQRLRRLILDADVLVDGYRPGVMDRLGFGRQAVFDLVRHRPRGIIHVRENCYGWHGHWSNRSGWQGISDACCGVSLAYGRAMGVDEPVTPPFPNSDSCTGTIGAAAIVHALLQRAEDGGSYGVDAALNYYSQWLVRSCGTYPPDVWHEVWTRHESPVFHAHDNTRRTVPAMKLLLQQHDSNVLLQPRFFHECFSEPVGVTVRKVKPVARYGHGVVELAYNVGARANGVDDARWPDDLTVAVVAEL</sequence>
<dbReference type="InterPro" id="IPR023606">
    <property type="entry name" value="CoA-Trfase_III_dom_1_sf"/>
</dbReference>
<dbReference type="InterPro" id="IPR003673">
    <property type="entry name" value="CoA-Trfase_fam_III"/>
</dbReference>
<dbReference type="STRING" id="1399860.A0A2C5YG29"/>
<reference evidence="2 3" key="1">
    <citation type="submission" date="2017-06" db="EMBL/GenBank/DDBJ databases">
        <title>Ant-infecting Ophiocordyceps genomes reveal a high diversity of potential behavioral manipulation genes and a possible major role for enterotoxins.</title>
        <authorList>
            <person name="De Bekker C."/>
            <person name="Evans H.C."/>
            <person name="Brachmann A."/>
            <person name="Hughes D.P."/>
        </authorList>
    </citation>
    <scope>NUCLEOTIDE SEQUENCE [LARGE SCALE GENOMIC DNA]</scope>
    <source>
        <strain evidence="2 3">Map64</strain>
    </source>
</reference>
<evidence type="ECO:0000313" key="2">
    <source>
        <dbReference type="EMBL" id="PHH65821.1"/>
    </source>
</evidence>
<dbReference type="OrthoDB" id="2308815at2759"/>
<dbReference type="EMBL" id="NJET01000013">
    <property type="protein sequence ID" value="PHH65821.1"/>
    <property type="molecule type" value="Genomic_DNA"/>
</dbReference>
<dbReference type="PANTHER" id="PTHR48229:SF2">
    <property type="entry name" value="CAIB_BAIF FAMILY PROTEIN"/>
    <property type="match status" value="1"/>
</dbReference>
<dbReference type="InterPro" id="IPR052985">
    <property type="entry name" value="CoA-trans_III_biosynth/detox"/>
</dbReference>